<dbReference type="Proteomes" id="UP001596020">
    <property type="component" value="Unassembled WGS sequence"/>
</dbReference>
<evidence type="ECO:0000313" key="4">
    <source>
        <dbReference type="Proteomes" id="UP001596020"/>
    </source>
</evidence>
<keyword evidence="2" id="KW-0413">Isomerase</keyword>
<dbReference type="SUPFAM" id="SSF54506">
    <property type="entry name" value="Diaminopimelate epimerase-like"/>
    <property type="match status" value="1"/>
</dbReference>
<dbReference type="PANTHER" id="PTHR13774">
    <property type="entry name" value="PHENAZINE BIOSYNTHESIS PROTEIN"/>
    <property type="match status" value="1"/>
</dbReference>
<dbReference type="InterPro" id="IPR003719">
    <property type="entry name" value="Phenazine_PhzF-like"/>
</dbReference>
<comment type="similarity">
    <text evidence="1">Belongs to the PhzF family.</text>
</comment>
<dbReference type="Gene3D" id="3.10.310.10">
    <property type="entry name" value="Diaminopimelate Epimerase, Chain A, domain 1"/>
    <property type="match status" value="2"/>
</dbReference>
<dbReference type="EMBL" id="JBHSGO010000206">
    <property type="protein sequence ID" value="MFC4666559.1"/>
    <property type="molecule type" value="Genomic_DNA"/>
</dbReference>
<accession>A0ABV9K938</accession>
<organism evidence="3 4">
    <name type="scientific">Falsiporphyromonas endometrii</name>
    <dbReference type="NCBI Taxonomy" id="1387297"/>
    <lineage>
        <taxon>Bacteria</taxon>
        <taxon>Pseudomonadati</taxon>
        <taxon>Bacteroidota</taxon>
        <taxon>Bacteroidia</taxon>
        <taxon>Bacteroidales</taxon>
        <taxon>Porphyromonadaceae</taxon>
        <taxon>Falsiporphyromonas</taxon>
    </lineage>
</organism>
<dbReference type="RefSeq" id="WP_380079745.1">
    <property type="nucleotide sequence ID" value="NZ_JBHSGO010000206.1"/>
</dbReference>
<comment type="caution">
    <text evidence="3">The sequence shown here is derived from an EMBL/GenBank/DDBJ whole genome shotgun (WGS) entry which is preliminary data.</text>
</comment>
<evidence type="ECO:0000313" key="3">
    <source>
        <dbReference type="EMBL" id="MFC4666559.1"/>
    </source>
</evidence>
<sequence>MIKNIYLITAFSDTLKGGNLAGVVLDADNLSNQEKQRIAKEVGVSETAFVSQSKVADFKVQFFTPLEEVDLCGHATIATFKLLSDLGYIQDGIYRQETKAGILEVYTVNDKVMMQQTLPSFHGKVPFEEINKCFDNQLTSVALKNIFGEYIDLAPEIVSTGLKDIMLPIKDYQLLNDLRPNFYQIKQLSEKYDVIGIHAFSLEAKEHKYFATTRNFAPRVGIDEEAATGTSNGALTAFLNKLNLLPDQKQIDITIQQGISIGRPSQISTSITLSKDKQITKILVGGKATIIKKDAINF</sequence>
<name>A0ABV9K938_9PORP</name>
<dbReference type="PIRSF" id="PIRSF016184">
    <property type="entry name" value="PhzC_PhzF"/>
    <property type="match status" value="1"/>
</dbReference>
<gene>
    <name evidence="3" type="ORF">ACFO3G_08135</name>
</gene>
<evidence type="ECO:0000256" key="1">
    <source>
        <dbReference type="ARBA" id="ARBA00008270"/>
    </source>
</evidence>
<dbReference type="Pfam" id="PF02567">
    <property type="entry name" value="PhzC-PhzF"/>
    <property type="match status" value="1"/>
</dbReference>
<evidence type="ECO:0000256" key="2">
    <source>
        <dbReference type="ARBA" id="ARBA00023235"/>
    </source>
</evidence>
<keyword evidence="4" id="KW-1185">Reference proteome</keyword>
<proteinExistence type="inferred from homology"/>
<dbReference type="PANTHER" id="PTHR13774:SF39">
    <property type="entry name" value="BIOSYNTHESIS PROTEIN, PUTATIVE-RELATED"/>
    <property type="match status" value="1"/>
</dbReference>
<dbReference type="NCBIfam" id="TIGR00654">
    <property type="entry name" value="PhzF_family"/>
    <property type="match status" value="1"/>
</dbReference>
<protein>
    <submittedName>
        <fullName evidence="3">PhzF family phenazine biosynthesis protein</fullName>
    </submittedName>
</protein>
<reference evidence="4" key="1">
    <citation type="journal article" date="2019" name="Int. J. Syst. Evol. Microbiol.">
        <title>The Global Catalogue of Microorganisms (GCM) 10K type strain sequencing project: providing services to taxonomists for standard genome sequencing and annotation.</title>
        <authorList>
            <consortium name="The Broad Institute Genomics Platform"/>
            <consortium name="The Broad Institute Genome Sequencing Center for Infectious Disease"/>
            <person name="Wu L."/>
            <person name="Ma J."/>
        </authorList>
    </citation>
    <scope>NUCLEOTIDE SEQUENCE [LARGE SCALE GENOMIC DNA]</scope>
    <source>
        <strain evidence="4">CGMCC 4.7357</strain>
    </source>
</reference>